<dbReference type="GO" id="GO:0005524">
    <property type="term" value="F:ATP binding"/>
    <property type="evidence" value="ECO:0007669"/>
    <property type="project" value="UniProtKB-KW"/>
</dbReference>
<dbReference type="PANTHER" id="PTHR43553:SF24">
    <property type="entry name" value="ENERGY-COUPLING FACTOR TRANSPORTER ATP-BINDING PROTEIN ECFA1"/>
    <property type="match status" value="1"/>
</dbReference>
<dbReference type="InterPro" id="IPR003593">
    <property type="entry name" value="AAA+_ATPase"/>
</dbReference>
<protein>
    <submittedName>
        <fullName evidence="7">ABC transporter ATP-binding protein</fullName>
    </submittedName>
</protein>
<dbReference type="GO" id="GO:0042626">
    <property type="term" value="F:ATPase-coupled transmembrane transporter activity"/>
    <property type="evidence" value="ECO:0007669"/>
    <property type="project" value="TreeGrafter"/>
</dbReference>
<dbReference type="KEGG" id="daer:H9K75_02385"/>
<evidence type="ECO:0000256" key="2">
    <source>
        <dbReference type="ARBA" id="ARBA00022448"/>
    </source>
</evidence>
<dbReference type="Gene3D" id="3.40.50.300">
    <property type="entry name" value="P-loop containing nucleotide triphosphate hydrolases"/>
    <property type="match status" value="1"/>
</dbReference>
<dbReference type="InterPro" id="IPR003439">
    <property type="entry name" value="ABC_transporter-like_ATP-bd"/>
</dbReference>
<dbReference type="GO" id="GO:0043190">
    <property type="term" value="C:ATP-binding cassette (ABC) transporter complex"/>
    <property type="evidence" value="ECO:0007669"/>
    <property type="project" value="TreeGrafter"/>
</dbReference>
<evidence type="ECO:0000256" key="4">
    <source>
        <dbReference type="ARBA" id="ARBA00022741"/>
    </source>
</evidence>
<keyword evidence="4" id="KW-0547">Nucleotide-binding</keyword>
<dbReference type="GO" id="GO:0016887">
    <property type="term" value="F:ATP hydrolysis activity"/>
    <property type="evidence" value="ECO:0007669"/>
    <property type="project" value="InterPro"/>
</dbReference>
<evidence type="ECO:0000256" key="1">
    <source>
        <dbReference type="ARBA" id="ARBA00005417"/>
    </source>
</evidence>
<keyword evidence="3" id="KW-0472">Membrane</keyword>
<evidence type="ECO:0000256" key="3">
    <source>
        <dbReference type="ARBA" id="ARBA00022475"/>
    </source>
</evidence>
<dbReference type="EMBL" id="CP060783">
    <property type="protein sequence ID" value="QNP49034.1"/>
    <property type="molecule type" value="Genomic_DNA"/>
</dbReference>
<keyword evidence="3" id="KW-1003">Cell membrane</keyword>
<dbReference type="InterPro" id="IPR050095">
    <property type="entry name" value="ECF_ABC_transporter_ATP-bd"/>
</dbReference>
<feature type="domain" description="ABC transporter" evidence="6">
    <location>
        <begin position="19"/>
        <end position="245"/>
    </location>
</feature>
<keyword evidence="2" id="KW-0813">Transport</keyword>
<gene>
    <name evidence="7" type="ORF">H9K75_02385</name>
</gene>
<keyword evidence="5 7" id="KW-0067">ATP-binding</keyword>
<proteinExistence type="inferred from homology"/>
<reference evidence="7 8" key="1">
    <citation type="submission" date="2020-08" db="EMBL/GenBank/DDBJ databases">
        <title>Genome sequence of Diaphorobacter aerolatus KACC 16536T.</title>
        <authorList>
            <person name="Hyun D.-W."/>
            <person name="Bae J.-W."/>
        </authorList>
    </citation>
    <scope>NUCLEOTIDE SEQUENCE [LARGE SCALE GENOMIC DNA]</scope>
    <source>
        <strain evidence="7 8">KACC 16536</strain>
    </source>
</reference>
<dbReference type="PANTHER" id="PTHR43553">
    <property type="entry name" value="HEAVY METAL TRANSPORTER"/>
    <property type="match status" value="1"/>
</dbReference>
<name>A0A7H0GL68_9BURK</name>
<comment type="similarity">
    <text evidence="1">Belongs to the ABC transporter superfamily.</text>
</comment>
<sequence>MLAPFCTSSNDAAESLINITLTDVVLDRGCTRVFDSLNLTLNEPRIGLIGDNGAGKTSLLRLLCGLEVPQAGNVCLTGLNLDEAAPARASLAGLMFQNPDDQIIFPVVVEEIALSLRAHGMKKPQALQAARDLLAERGLANWADRAISSLSQGQRQHVCWLALLAARPRVLLLDEPFASLDLPGQARLARDIANARQQVLVSTHLLSHVRDFARVIWLDQGRVRADGPGAEVCAAYEADVASRADASAD</sequence>
<keyword evidence="8" id="KW-1185">Reference proteome</keyword>
<dbReference type="PROSITE" id="PS50893">
    <property type="entry name" value="ABC_TRANSPORTER_2"/>
    <property type="match status" value="1"/>
</dbReference>
<dbReference type="Pfam" id="PF00005">
    <property type="entry name" value="ABC_tran"/>
    <property type="match status" value="1"/>
</dbReference>
<dbReference type="SMART" id="SM00382">
    <property type="entry name" value="AAA"/>
    <property type="match status" value="1"/>
</dbReference>
<dbReference type="AlphaFoldDB" id="A0A7H0GL68"/>
<dbReference type="Proteomes" id="UP000516028">
    <property type="component" value="Chromosome"/>
</dbReference>
<evidence type="ECO:0000313" key="7">
    <source>
        <dbReference type="EMBL" id="QNP49034.1"/>
    </source>
</evidence>
<evidence type="ECO:0000256" key="5">
    <source>
        <dbReference type="ARBA" id="ARBA00022840"/>
    </source>
</evidence>
<organism evidence="7 8">
    <name type="scientific">Diaphorobacter aerolatus</name>
    <dbReference type="NCBI Taxonomy" id="1288495"/>
    <lineage>
        <taxon>Bacteria</taxon>
        <taxon>Pseudomonadati</taxon>
        <taxon>Pseudomonadota</taxon>
        <taxon>Betaproteobacteria</taxon>
        <taxon>Burkholderiales</taxon>
        <taxon>Comamonadaceae</taxon>
        <taxon>Diaphorobacter</taxon>
    </lineage>
</organism>
<dbReference type="InterPro" id="IPR027417">
    <property type="entry name" value="P-loop_NTPase"/>
</dbReference>
<evidence type="ECO:0000313" key="8">
    <source>
        <dbReference type="Proteomes" id="UP000516028"/>
    </source>
</evidence>
<dbReference type="SUPFAM" id="SSF52540">
    <property type="entry name" value="P-loop containing nucleoside triphosphate hydrolases"/>
    <property type="match status" value="1"/>
</dbReference>
<dbReference type="CDD" id="cd03225">
    <property type="entry name" value="ABC_cobalt_CbiO_domain1"/>
    <property type="match status" value="1"/>
</dbReference>
<dbReference type="InterPro" id="IPR015856">
    <property type="entry name" value="ABC_transpr_CbiO/EcfA_su"/>
</dbReference>
<accession>A0A7H0GL68</accession>
<evidence type="ECO:0000259" key="6">
    <source>
        <dbReference type="PROSITE" id="PS50893"/>
    </source>
</evidence>
<dbReference type="RefSeq" id="WP_187724626.1">
    <property type="nucleotide sequence ID" value="NZ_CP060783.1"/>
</dbReference>